<accession>A0ABP1RN78</accession>
<gene>
    <name evidence="4" type="ORF">ODALV1_LOCUS24194</name>
</gene>
<evidence type="ECO:0000313" key="5">
    <source>
        <dbReference type="Proteomes" id="UP001642540"/>
    </source>
</evidence>
<organism evidence="4 5">
    <name type="scientific">Orchesella dallaii</name>
    <dbReference type="NCBI Taxonomy" id="48710"/>
    <lineage>
        <taxon>Eukaryota</taxon>
        <taxon>Metazoa</taxon>
        <taxon>Ecdysozoa</taxon>
        <taxon>Arthropoda</taxon>
        <taxon>Hexapoda</taxon>
        <taxon>Collembola</taxon>
        <taxon>Entomobryomorpha</taxon>
        <taxon>Entomobryoidea</taxon>
        <taxon>Orchesellidae</taxon>
        <taxon>Orchesellinae</taxon>
        <taxon>Orchesella</taxon>
    </lineage>
</organism>
<keyword evidence="2" id="KW-0472">Membrane</keyword>
<feature type="region of interest" description="Disordered" evidence="1">
    <location>
        <begin position="20"/>
        <end position="42"/>
    </location>
</feature>
<evidence type="ECO:0000256" key="3">
    <source>
        <dbReference type="SAM" id="SignalP"/>
    </source>
</evidence>
<evidence type="ECO:0000256" key="1">
    <source>
        <dbReference type="SAM" id="MobiDB-lite"/>
    </source>
</evidence>
<evidence type="ECO:0000313" key="4">
    <source>
        <dbReference type="EMBL" id="CAL8131466.1"/>
    </source>
</evidence>
<evidence type="ECO:0000256" key="2">
    <source>
        <dbReference type="SAM" id="Phobius"/>
    </source>
</evidence>
<reference evidence="4 5" key="1">
    <citation type="submission" date="2024-08" db="EMBL/GenBank/DDBJ databases">
        <authorList>
            <person name="Cucini C."/>
            <person name="Frati F."/>
        </authorList>
    </citation>
    <scope>NUCLEOTIDE SEQUENCE [LARGE SCALE GENOMIC DNA]</scope>
</reference>
<proteinExistence type="predicted"/>
<protein>
    <submittedName>
        <fullName evidence="4">Uncharacterized protein</fullName>
    </submittedName>
</protein>
<feature type="signal peptide" evidence="3">
    <location>
        <begin position="1"/>
        <end position="19"/>
    </location>
</feature>
<keyword evidence="2" id="KW-1133">Transmembrane helix</keyword>
<name>A0ABP1RN78_9HEXA</name>
<keyword evidence="5" id="KW-1185">Reference proteome</keyword>
<feature type="chain" id="PRO_5046413375" evidence="3">
    <location>
        <begin position="20"/>
        <end position="147"/>
    </location>
</feature>
<comment type="caution">
    <text evidence="4">The sequence shown here is derived from an EMBL/GenBank/DDBJ whole genome shotgun (WGS) entry which is preliminary data.</text>
</comment>
<dbReference type="EMBL" id="CAXLJM020000088">
    <property type="protein sequence ID" value="CAL8131466.1"/>
    <property type="molecule type" value="Genomic_DNA"/>
</dbReference>
<sequence>MKVLRTLGIVVLICSLATSSSPVDDESTEGNEGLELGSGSCGDHDHGDDIIVIDSTRSVHTRTHHQKGGIVAGVDQDVDADQSIELVTYQQPASVPSQSEDTTVYIIIVSGTLVGICIILIIILLLYICKISRRPQAGPETSEMRST</sequence>
<keyword evidence="3" id="KW-0732">Signal</keyword>
<dbReference type="Proteomes" id="UP001642540">
    <property type="component" value="Unassembled WGS sequence"/>
</dbReference>
<keyword evidence="2" id="KW-0812">Transmembrane</keyword>
<feature type="transmembrane region" description="Helical" evidence="2">
    <location>
        <begin position="104"/>
        <end position="128"/>
    </location>
</feature>